<gene>
    <name evidence="3" type="ORF">C7B77_28825</name>
</gene>
<dbReference type="AlphaFoldDB" id="A0A2T1F514"/>
<dbReference type="Proteomes" id="UP000238937">
    <property type="component" value="Unassembled WGS sequence"/>
</dbReference>
<evidence type="ECO:0000259" key="2">
    <source>
        <dbReference type="Pfam" id="PF00561"/>
    </source>
</evidence>
<dbReference type="OrthoDB" id="9780932at2"/>
<dbReference type="InterPro" id="IPR000073">
    <property type="entry name" value="AB_hydrolase_1"/>
</dbReference>
<protein>
    <submittedName>
        <fullName evidence="3">Sigma factor SigB regulation protein RsbQ</fullName>
    </submittedName>
</protein>
<reference evidence="3 4" key="1">
    <citation type="submission" date="2018-03" db="EMBL/GenBank/DDBJ databases">
        <title>The ancient ancestry and fast evolution of plastids.</title>
        <authorList>
            <person name="Moore K.R."/>
            <person name="Magnabosco C."/>
            <person name="Momper L."/>
            <person name="Gold D.A."/>
            <person name="Bosak T."/>
            <person name="Fournier G.P."/>
        </authorList>
    </citation>
    <scope>NUCLEOTIDE SEQUENCE [LARGE SCALE GENOMIC DNA]</scope>
    <source>
        <strain evidence="3 4">CCALA 037</strain>
    </source>
</reference>
<keyword evidence="4" id="KW-1185">Reference proteome</keyword>
<dbReference type="Pfam" id="PF00561">
    <property type="entry name" value="Abhydrolase_1"/>
    <property type="match status" value="1"/>
</dbReference>
<evidence type="ECO:0000313" key="4">
    <source>
        <dbReference type="Proteomes" id="UP000238937"/>
    </source>
</evidence>
<dbReference type="PRINTS" id="PR00111">
    <property type="entry name" value="ABHYDROLASE"/>
</dbReference>
<dbReference type="EMBL" id="PVWO01000739">
    <property type="protein sequence ID" value="PSB40081.1"/>
    <property type="molecule type" value="Genomic_DNA"/>
</dbReference>
<evidence type="ECO:0000313" key="3">
    <source>
        <dbReference type="EMBL" id="PSB40081.1"/>
    </source>
</evidence>
<accession>A0A2T1F514</accession>
<feature type="domain" description="AB hydrolase-1" evidence="2">
    <location>
        <begin position="20"/>
        <end position="124"/>
    </location>
</feature>
<evidence type="ECO:0000256" key="1">
    <source>
        <dbReference type="ARBA" id="ARBA00008645"/>
    </source>
</evidence>
<dbReference type="PANTHER" id="PTHR43039">
    <property type="entry name" value="ESTERASE-RELATED"/>
    <property type="match status" value="1"/>
</dbReference>
<organism evidence="3 4">
    <name type="scientific">Chamaesiphon polymorphus CCALA 037</name>
    <dbReference type="NCBI Taxonomy" id="2107692"/>
    <lineage>
        <taxon>Bacteria</taxon>
        <taxon>Bacillati</taxon>
        <taxon>Cyanobacteriota</taxon>
        <taxon>Cyanophyceae</taxon>
        <taxon>Gomontiellales</taxon>
        <taxon>Chamaesiphonaceae</taxon>
        <taxon>Chamaesiphon</taxon>
    </lineage>
</organism>
<proteinExistence type="inferred from homology"/>
<comment type="caution">
    <text evidence="3">The sequence shown here is derived from an EMBL/GenBank/DDBJ whole genome shotgun (WGS) entry which is preliminary data.</text>
</comment>
<dbReference type="Gene3D" id="3.40.50.1820">
    <property type="entry name" value="alpha/beta hydrolase"/>
    <property type="match status" value="1"/>
</dbReference>
<dbReference type="RefSeq" id="WP_106313169.1">
    <property type="nucleotide sequence ID" value="NZ_PVWO01000739.1"/>
</dbReference>
<name>A0A2T1F514_9CYAN</name>
<sequence>MPQDILKRNNVRSFGRGSQPMMFAHGFGGNQQMWHRITPAFEENYRIVLFDHMGSGKSDLGAYDPDRYGELKSFALDVVEICEALNLSDVILVGHSVGATIGMLASIYAPQILAQLILVCPSPCYLNEGDYQGGFERSDIDGLIDLMDKNYIGWASYLAPLAMKNEDFPEFTLELESSFLNTDRSIANQFAKVTFYADSRKFLPQVSVLSLILQSTDDIFAAPEIGVYMQQHLRNSTLKNLEANGHFPHISNPSEFIVVLNEYLTASLIS</sequence>
<comment type="similarity">
    <text evidence="1">Belongs to the AB hydrolase superfamily.</text>
</comment>
<dbReference type="InterPro" id="IPR029058">
    <property type="entry name" value="AB_hydrolase_fold"/>
</dbReference>
<dbReference type="SUPFAM" id="SSF53474">
    <property type="entry name" value="alpha/beta-Hydrolases"/>
    <property type="match status" value="1"/>
</dbReference>